<proteinExistence type="predicted"/>
<dbReference type="EMBL" id="JARK01000080">
    <property type="protein sequence ID" value="EYC43820.1"/>
    <property type="molecule type" value="Genomic_DNA"/>
</dbReference>
<evidence type="ECO:0000313" key="3">
    <source>
        <dbReference type="Proteomes" id="UP000024635"/>
    </source>
</evidence>
<evidence type="ECO:0000256" key="1">
    <source>
        <dbReference type="ARBA" id="ARBA00022824"/>
    </source>
</evidence>
<reference evidence="3" key="1">
    <citation type="journal article" date="2015" name="Nat. Genet.">
        <title>The genome and transcriptome of the zoonotic hookworm Ancylostoma ceylanicum identify infection-specific gene families.</title>
        <authorList>
            <person name="Schwarz E.M."/>
            <person name="Hu Y."/>
            <person name="Antoshechkin I."/>
            <person name="Miller M.M."/>
            <person name="Sternberg P.W."/>
            <person name="Aroian R.V."/>
        </authorList>
    </citation>
    <scope>NUCLEOTIDE SEQUENCE</scope>
    <source>
        <strain evidence="3">HY135</strain>
    </source>
</reference>
<dbReference type="PANTHER" id="PTHR20961:SF148">
    <property type="entry name" value="EGF DOMAIN-SPECIFIC O-LINKED N-ACETYLGLUCOSAMINE TRANSFERASE"/>
    <property type="match status" value="1"/>
</dbReference>
<sequence length="193" mass="21577">MMGLKTSGKILQLKKTLIGLCPRIKPGVFQLLRAIQDIPGLTVRVVDYNGRVPFLSQLNSTHNSDIFIGMHGAGLTHLLFLPDWAAIMELYNCEDRGCYKDLARLRGVKYFTWSTAKEHLVYPEDAGRHPTNGTPHKKFTNYRFDPAEFKRQVNLTVVLARDKPRSARLVGMIGERLLKLNGGIGGGITGDDK</sequence>
<dbReference type="PANTHER" id="PTHR20961">
    <property type="entry name" value="GLYCOSYLTRANSFERASE"/>
    <property type="match status" value="1"/>
</dbReference>
<protein>
    <recommendedName>
        <fullName evidence="4">Glycosyltransferase family 61 protein</fullName>
    </recommendedName>
</protein>
<dbReference type="OrthoDB" id="529273at2759"/>
<dbReference type="GO" id="GO:0005788">
    <property type="term" value="C:endoplasmic reticulum lumen"/>
    <property type="evidence" value="ECO:0007669"/>
    <property type="project" value="TreeGrafter"/>
</dbReference>
<gene>
    <name evidence="2" type="primary">Acey_s0480.g2242</name>
    <name evidence="2" type="ORF">Y032_0480g2242</name>
</gene>
<dbReference type="AlphaFoldDB" id="A0A016WVX2"/>
<dbReference type="GO" id="GO:0097363">
    <property type="term" value="F:protein O-acetylglucosaminyltransferase activity"/>
    <property type="evidence" value="ECO:0007669"/>
    <property type="project" value="TreeGrafter"/>
</dbReference>
<dbReference type="Proteomes" id="UP000024635">
    <property type="component" value="Unassembled WGS sequence"/>
</dbReference>
<accession>A0A016WVX2</accession>
<keyword evidence="3" id="KW-1185">Reference proteome</keyword>
<organism evidence="2 3">
    <name type="scientific">Ancylostoma ceylanicum</name>
    <dbReference type="NCBI Taxonomy" id="53326"/>
    <lineage>
        <taxon>Eukaryota</taxon>
        <taxon>Metazoa</taxon>
        <taxon>Ecdysozoa</taxon>
        <taxon>Nematoda</taxon>
        <taxon>Chromadorea</taxon>
        <taxon>Rhabditida</taxon>
        <taxon>Rhabditina</taxon>
        <taxon>Rhabditomorpha</taxon>
        <taxon>Strongyloidea</taxon>
        <taxon>Ancylostomatidae</taxon>
        <taxon>Ancylostomatinae</taxon>
        <taxon>Ancylostoma</taxon>
    </lineage>
</organism>
<evidence type="ECO:0008006" key="4">
    <source>
        <dbReference type="Google" id="ProtNLM"/>
    </source>
</evidence>
<evidence type="ECO:0000313" key="2">
    <source>
        <dbReference type="EMBL" id="EYC43820.1"/>
    </source>
</evidence>
<name>A0A016WVX2_9BILA</name>
<comment type="caution">
    <text evidence="2">The sequence shown here is derived from an EMBL/GenBank/DDBJ whole genome shotgun (WGS) entry which is preliminary data.</text>
</comment>
<keyword evidence="1" id="KW-0256">Endoplasmic reticulum</keyword>
<dbReference type="InterPro" id="IPR007657">
    <property type="entry name" value="Glycosyltransferase_61"/>
</dbReference>
<dbReference type="STRING" id="53326.A0A016WVX2"/>